<evidence type="ECO:0000313" key="2">
    <source>
        <dbReference type="Proteomes" id="UP001165960"/>
    </source>
</evidence>
<organism evidence="1 2">
    <name type="scientific">Entomophthora muscae</name>
    <dbReference type="NCBI Taxonomy" id="34485"/>
    <lineage>
        <taxon>Eukaryota</taxon>
        <taxon>Fungi</taxon>
        <taxon>Fungi incertae sedis</taxon>
        <taxon>Zoopagomycota</taxon>
        <taxon>Entomophthoromycotina</taxon>
        <taxon>Entomophthoromycetes</taxon>
        <taxon>Entomophthorales</taxon>
        <taxon>Entomophthoraceae</taxon>
        <taxon>Entomophthora</taxon>
    </lineage>
</organism>
<dbReference type="Proteomes" id="UP001165960">
    <property type="component" value="Unassembled WGS sequence"/>
</dbReference>
<gene>
    <name evidence="1" type="ORF">DSO57_1032516</name>
</gene>
<reference evidence="1" key="1">
    <citation type="submission" date="2022-04" db="EMBL/GenBank/DDBJ databases">
        <title>Genome of the entomopathogenic fungus Entomophthora muscae.</title>
        <authorList>
            <person name="Elya C."/>
            <person name="Lovett B.R."/>
            <person name="Lee E."/>
            <person name="Macias A.M."/>
            <person name="Hajek A.E."/>
            <person name="De Bivort B.L."/>
            <person name="Kasson M.T."/>
            <person name="De Fine Licht H.H."/>
            <person name="Stajich J.E."/>
        </authorList>
    </citation>
    <scope>NUCLEOTIDE SEQUENCE</scope>
    <source>
        <strain evidence="1">Berkeley</strain>
    </source>
</reference>
<name>A0ACC2T085_9FUNG</name>
<proteinExistence type="predicted"/>
<protein>
    <submittedName>
        <fullName evidence="1">Uncharacterized protein</fullName>
    </submittedName>
</protein>
<comment type="caution">
    <text evidence="1">The sequence shown here is derived from an EMBL/GenBank/DDBJ whole genome shotgun (WGS) entry which is preliminary data.</text>
</comment>
<accession>A0ACC2T085</accession>
<evidence type="ECO:0000313" key="1">
    <source>
        <dbReference type="EMBL" id="KAJ9068064.1"/>
    </source>
</evidence>
<sequence>MRVFLYLGAVLALITPDFQESILKCIQSNPKTKEFAALLARPQFSDLAELLSGQDSSRKMTVFAPSNEAMAQFPSIGLMTSVPIKDVLRYHIMPGLVTEKMIDSLHFGSSAYSYKGRVQGLKLARTAEGKMQISSGPLPPAYVLAADLKARNGAVHVIDRLLVPPYSVEETLKMANLTNFLALAIHNDLIVSMDKTSGGTVFAPTNDAIENLMNANPDMINDDEVIYNFVRWHFAPKQVRFSSRISASSPATLETLAGRVELNKIGDNLEVNHVPIRRADLITRYGVLYVLDGTIAQPAEHSHGGMHHNAGKTREAMPISN</sequence>
<keyword evidence="2" id="KW-1185">Reference proteome</keyword>
<dbReference type="EMBL" id="QTSX02003795">
    <property type="protein sequence ID" value="KAJ9068064.1"/>
    <property type="molecule type" value="Genomic_DNA"/>
</dbReference>